<comment type="subunit">
    <text evidence="3">Homodimer.</text>
</comment>
<accession>A0A9W9P0R4</accession>
<feature type="domain" description="Tetrahydrofolate dehydrogenase/cyclohydrolase NAD(P)-binding" evidence="15">
    <location>
        <begin position="151"/>
        <end position="312"/>
    </location>
</feature>
<dbReference type="AlphaFoldDB" id="A0A9W9P0R4"/>
<dbReference type="InterPro" id="IPR046346">
    <property type="entry name" value="Aminoacid_DH-like_N_sf"/>
</dbReference>
<dbReference type="Pfam" id="PF02882">
    <property type="entry name" value="THF_DHG_CYH_C"/>
    <property type="match status" value="1"/>
</dbReference>
<evidence type="ECO:0000256" key="8">
    <source>
        <dbReference type="ARBA" id="ARBA00023027"/>
    </source>
</evidence>
<evidence type="ECO:0000256" key="10">
    <source>
        <dbReference type="ARBA" id="ARBA00053076"/>
    </source>
</evidence>
<feature type="domain" description="Tetrahydrofolate dehydrogenase/cyclohydrolase catalytic" evidence="14">
    <location>
        <begin position="17"/>
        <end position="122"/>
    </location>
</feature>
<dbReference type="EMBL" id="JAPQKS010000004">
    <property type="protein sequence ID" value="KAJ5232965.1"/>
    <property type="molecule type" value="Genomic_DNA"/>
</dbReference>
<evidence type="ECO:0000256" key="1">
    <source>
        <dbReference type="ARBA" id="ARBA00004123"/>
    </source>
</evidence>
<name>A0A9W9P0R4_9EURO</name>
<comment type="function">
    <text evidence="10">Catalyzes oxidation of cytoplasmic one-carbon units for purine biosynthesis.</text>
</comment>
<dbReference type="GO" id="GO:0005634">
    <property type="term" value="C:nucleus"/>
    <property type="evidence" value="ECO:0007669"/>
    <property type="project" value="UniProtKB-SubCell"/>
</dbReference>
<dbReference type="GO" id="GO:0005829">
    <property type="term" value="C:cytosol"/>
    <property type="evidence" value="ECO:0007669"/>
    <property type="project" value="TreeGrafter"/>
</dbReference>
<keyword evidence="6" id="KW-0658">Purine biosynthesis</keyword>
<evidence type="ECO:0000256" key="6">
    <source>
        <dbReference type="ARBA" id="ARBA00022755"/>
    </source>
</evidence>
<dbReference type="PRINTS" id="PR00085">
    <property type="entry name" value="THFDHDRGNASE"/>
</dbReference>
<evidence type="ECO:0000256" key="12">
    <source>
        <dbReference type="ARBA" id="ARBA00066980"/>
    </source>
</evidence>
<gene>
    <name evidence="16" type="ORF">N7468_005921</name>
</gene>
<keyword evidence="8" id="KW-0520">NAD</keyword>
<keyword evidence="4" id="KW-0963">Cytoplasm</keyword>
<evidence type="ECO:0000259" key="15">
    <source>
        <dbReference type="Pfam" id="PF02882"/>
    </source>
</evidence>
<dbReference type="SUPFAM" id="SSF51735">
    <property type="entry name" value="NAD(P)-binding Rossmann-fold domains"/>
    <property type="match status" value="1"/>
</dbReference>
<sequence length="334" mass="37141">MSAPQDAAPSSCKVMLAKNVANGLLKEVQEGLKTLEKPPHLVGFLANNDPAALMYAQWTQKTCEENGFKYSLREVSQADIEEAILSANKDASVDGIIVYYPIFNNRQDQYLQQIVDVEKDVEGLSHRYIFNMYQNIRYLDGETKRQKSILPCTPLANIKILEYLNIYNTILPYGNRLFGHTICVVNRSEVVGRPLAALLANDGACVYSVDITGVQKFTRGEGLKKGRHEVIDMEGATIKDVAPLCDVVITGVPSEKYKFDTSLLREGAVCVNFSSEKNFPHEVRQKASIFVPSIGKVTIVVLLRNLLRLMQNRRMDDVKPAAATERPGTLEAAS</sequence>
<evidence type="ECO:0000256" key="7">
    <source>
        <dbReference type="ARBA" id="ARBA00023002"/>
    </source>
</evidence>
<dbReference type="GeneID" id="83202520"/>
<keyword evidence="9" id="KW-0539">Nucleus</keyword>
<keyword evidence="7" id="KW-0560">Oxidoreductase</keyword>
<comment type="caution">
    <text evidence="16">The sequence shown here is derived from an EMBL/GenBank/DDBJ whole genome shotgun (WGS) entry which is preliminary data.</text>
</comment>
<dbReference type="RefSeq" id="XP_058330957.1">
    <property type="nucleotide sequence ID" value="XM_058475217.1"/>
</dbReference>
<dbReference type="GO" id="GO:0009113">
    <property type="term" value="P:purine nucleobase biosynthetic process"/>
    <property type="evidence" value="ECO:0007669"/>
    <property type="project" value="TreeGrafter"/>
</dbReference>
<comment type="subcellular location">
    <subcellularLocation>
        <location evidence="2">Cytoplasm</location>
    </subcellularLocation>
    <subcellularLocation>
        <location evidence="1">Nucleus</location>
    </subcellularLocation>
</comment>
<dbReference type="PANTHER" id="PTHR48099">
    <property type="entry name" value="C-1-TETRAHYDROFOLATE SYNTHASE, CYTOPLASMIC-RELATED"/>
    <property type="match status" value="1"/>
</dbReference>
<dbReference type="Pfam" id="PF00763">
    <property type="entry name" value="THF_DHG_CYH"/>
    <property type="match status" value="1"/>
</dbReference>
<evidence type="ECO:0000313" key="17">
    <source>
        <dbReference type="Proteomes" id="UP001150941"/>
    </source>
</evidence>
<dbReference type="FunFam" id="3.40.50.10860:FF:000012">
    <property type="entry name" value="Methylenetetrahydrofolate dehydrogenase [NAD(+)]"/>
    <property type="match status" value="1"/>
</dbReference>
<evidence type="ECO:0000256" key="5">
    <source>
        <dbReference type="ARBA" id="ARBA00022563"/>
    </source>
</evidence>
<evidence type="ECO:0000259" key="14">
    <source>
        <dbReference type="Pfam" id="PF00763"/>
    </source>
</evidence>
<dbReference type="InterPro" id="IPR036291">
    <property type="entry name" value="NAD(P)-bd_dom_sf"/>
</dbReference>
<dbReference type="GO" id="GO:0004487">
    <property type="term" value="F:methylenetetrahydrofolate dehydrogenase (NAD+) activity"/>
    <property type="evidence" value="ECO:0007669"/>
    <property type="project" value="UniProtKB-EC"/>
</dbReference>
<dbReference type="InterPro" id="IPR020631">
    <property type="entry name" value="THF_DH/CycHdrlase_NAD-bd_dom"/>
</dbReference>
<evidence type="ECO:0000256" key="2">
    <source>
        <dbReference type="ARBA" id="ARBA00004496"/>
    </source>
</evidence>
<reference evidence="16" key="1">
    <citation type="submission" date="2022-11" db="EMBL/GenBank/DDBJ databases">
        <authorList>
            <person name="Petersen C."/>
        </authorList>
    </citation>
    <scope>NUCLEOTIDE SEQUENCE</scope>
    <source>
        <strain evidence="16">IBT 19713</strain>
    </source>
</reference>
<evidence type="ECO:0000313" key="16">
    <source>
        <dbReference type="EMBL" id="KAJ5232965.1"/>
    </source>
</evidence>
<dbReference type="OrthoDB" id="41403at2759"/>
<dbReference type="SUPFAM" id="SSF53223">
    <property type="entry name" value="Aminoacid dehydrogenase-like, N-terminal domain"/>
    <property type="match status" value="1"/>
</dbReference>
<dbReference type="GO" id="GO:0006730">
    <property type="term" value="P:one-carbon metabolic process"/>
    <property type="evidence" value="ECO:0007669"/>
    <property type="project" value="UniProtKB-KW"/>
</dbReference>
<dbReference type="FunFam" id="3.40.50.720:FF:000255">
    <property type="entry name" value="Methylenetetrahydrofolate dehydrogenase"/>
    <property type="match status" value="1"/>
</dbReference>
<dbReference type="Gene3D" id="3.40.50.720">
    <property type="entry name" value="NAD(P)-binding Rossmann-like Domain"/>
    <property type="match status" value="1"/>
</dbReference>
<dbReference type="GO" id="GO:0006164">
    <property type="term" value="P:purine nucleotide biosynthetic process"/>
    <property type="evidence" value="ECO:0007669"/>
    <property type="project" value="UniProtKB-KW"/>
</dbReference>
<evidence type="ECO:0000256" key="13">
    <source>
        <dbReference type="ARBA" id="ARBA00074830"/>
    </source>
</evidence>
<keyword evidence="17" id="KW-1185">Reference proteome</keyword>
<comment type="similarity">
    <text evidence="11">Belongs to the tetrahydrofolate dehydrogenase/cyclohydrolase family.</text>
</comment>
<proteinExistence type="inferred from homology"/>
<reference evidence="16" key="2">
    <citation type="journal article" date="2023" name="IMA Fungus">
        <title>Comparative genomic study of the Penicillium genus elucidates a diverse pangenome and 15 lateral gene transfer events.</title>
        <authorList>
            <person name="Petersen C."/>
            <person name="Sorensen T."/>
            <person name="Nielsen M.R."/>
            <person name="Sondergaard T.E."/>
            <person name="Sorensen J.L."/>
            <person name="Fitzpatrick D.A."/>
            <person name="Frisvad J.C."/>
            <person name="Nielsen K.L."/>
        </authorList>
    </citation>
    <scope>NUCLEOTIDE SEQUENCE</scope>
    <source>
        <strain evidence="16">IBT 19713</strain>
    </source>
</reference>
<evidence type="ECO:0000256" key="11">
    <source>
        <dbReference type="ARBA" id="ARBA00061364"/>
    </source>
</evidence>
<dbReference type="Proteomes" id="UP001150941">
    <property type="component" value="Unassembled WGS sequence"/>
</dbReference>
<dbReference type="InterPro" id="IPR000672">
    <property type="entry name" value="THF_DH/CycHdrlase"/>
</dbReference>
<protein>
    <recommendedName>
        <fullName evidence="13">Methylenetetrahydrofolate dehydrogenase [NAD(+)]</fullName>
        <ecNumber evidence="12">1.5.1.15</ecNumber>
    </recommendedName>
</protein>
<keyword evidence="5" id="KW-0554">One-carbon metabolism</keyword>
<dbReference type="PANTHER" id="PTHR48099:SF3">
    <property type="entry name" value="METHYLENETETRAHYDROFOLATE DEHYDROGENASE [NAD(+)]"/>
    <property type="match status" value="1"/>
</dbReference>
<evidence type="ECO:0000256" key="4">
    <source>
        <dbReference type="ARBA" id="ARBA00022490"/>
    </source>
</evidence>
<evidence type="ECO:0000256" key="9">
    <source>
        <dbReference type="ARBA" id="ARBA00023242"/>
    </source>
</evidence>
<dbReference type="InterPro" id="IPR020630">
    <property type="entry name" value="THF_DH/CycHdrlase_cat_dom"/>
</dbReference>
<dbReference type="Gene3D" id="3.40.50.10860">
    <property type="entry name" value="Leucine Dehydrogenase, chain A, domain 1"/>
    <property type="match status" value="1"/>
</dbReference>
<dbReference type="EC" id="1.5.1.15" evidence="12"/>
<dbReference type="GO" id="GO:0004488">
    <property type="term" value="F:methylenetetrahydrofolate dehydrogenase (NADP+) activity"/>
    <property type="evidence" value="ECO:0007669"/>
    <property type="project" value="InterPro"/>
</dbReference>
<organism evidence="16 17">
    <name type="scientific">Penicillium chermesinum</name>
    <dbReference type="NCBI Taxonomy" id="63820"/>
    <lineage>
        <taxon>Eukaryota</taxon>
        <taxon>Fungi</taxon>
        <taxon>Dikarya</taxon>
        <taxon>Ascomycota</taxon>
        <taxon>Pezizomycotina</taxon>
        <taxon>Eurotiomycetes</taxon>
        <taxon>Eurotiomycetidae</taxon>
        <taxon>Eurotiales</taxon>
        <taxon>Aspergillaceae</taxon>
        <taxon>Penicillium</taxon>
    </lineage>
</organism>
<evidence type="ECO:0000256" key="3">
    <source>
        <dbReference type="ARBA" id="ARBA00011738"/>
    </source>
</evidence>